<accession>A0A1Y2DGA1</accession>
<organism evidence="1 2">
    <name type="scientific">Pseudomassariella vexata</name>
    <dbReference type="NCBI Taxonomy" id="1141098"/>
    <lineage>
        <taxon>Eukaryota</taxon>
        <taxon>Fungi</taxon>
        <taxon>Dikarya</taxon>
        <taxon>Ascomycota</taxon>
        <taxon>Pezizomycotina</taxon>
        <taxon>Sordariomycetes</taxon>
        <taxon>Xylariomycetidae</taxon>
        <taxon>Amphisphaeriales</taxon>
        <taxon>Pseudomassariaceae</taxon>
        <taxon>Pseudomassariella</taxon>
    </lineage>
</organism>
<dbReference type="InParanoid" id="A0A1Y2DGA1"/>
<dbReference type="EMBL" id="MCFJ01000017">
    <property type="protein sequence ID" value="ORY58227.1"/>
    <property type="molecule type" value="Genomic_DNA"/>
</dbReference>
<reference evidence="1 2" key="1">
    <citation type="submission" date="2016-07" db="EMBL/GenBank/DDBJ databases">
        <title>Pervasive Adenine N6-methylation of Active Genes in Fungi.</title>
        <authorList>
            <consortium name="DOE Joint Genome Institute"/>
            <person name="Mondo S.J."/>
            <person name="Dannebaum R.O."/>
            <person name="Kuo R.C."/>
            <person name="Labutti K."/>
            <person name="Haridas S."/>
            <person name="Kuo A."/>
            <person name="Salamov A."/>
            <person name="Ahrendt S.R."/>
            <person name="Lipzen A."/>
            <person name="Sullivan W."/>
            <person name="Andreopoulos W.B."/>
            <person name="Clum A."/>
            <person name="Lindquist E."/>
            <person name="Daum C."/>
            <person name="Ramamoorthy G.K."/>
            <person name="Gryganskyi A."/>
            <person name="Culley D."/>
            <person name="Magnuson J.K."/>
            <person name="James T.Y."/>
            <person name="O'Malley M.A."/>
            <person name="Stajich J.E."/>
            <person name="Spatafora J.W."/>
            <person name="Visel A."/>
            <person name="Grigoriev I.V."/>
        </authorList>
    </citation>
    <scope>NUCLEOTIDE SEQUENCE [LARGE SCALE GENOMIC DNA]</scope>
    <source>
        <strain evidence="1 2">CBS 129021</strain>
    </source>
</reference>
<dbReference type="Proteomes" id="UP000193689">
    <property type="component" value="Unassembled WGS sequence"/>
</dbReference>
<evidence type="ECO:0000313" key="1">
    <source>
        <dbReference type="EMBL" id="ORY58227.1"/>
    </source>
</evidence>
<dbReference type="RefSeq" id="XP_040711262.1">
    <property type="nucleotide sequence ID" value="XM_040863089.1"/>
</dbReference>
<dbReference type="GeneID" id="63779301"/>
<dbReference type="AlphaFoldDB" id="A0A1Y2DGA1"/>
<dbReference type="OrthoDB" id="2119228at2759"/>
<dbReference type="PROSITE" id="PS51257">
    <property type="entry name" value="PROKAR_LIPOPROTEIN"/>
    <property type="match status" value="1"/>
</dbReference>
<protein>
    <submittedName>
        <fullName evidence="1">Uncharacterized protein</fullName>
    </submittedName>
</protein>
<comment type="caution">
    <text evidence="1">The sequence shown here is derived from an EMBL/GenBank/DDBJ whole genome shotgun (WGS) entry which is preliminary data.</text>
</comment>
<gene>
    <name evidence="1" type="ORF">BCR38DRAFT_478034</name>
</gene>
<proteinExistence type="predicted"/>
<name>A0A1Y2DGA1_9PEZI</name>
<evidence type="ECO:0000313" key="2">
    <source>
        <dbReference type="Proteomes" id="UP000193689"/>
    </source>
</evidence>
<dbReference type="STRING" id="1141098.A0A1Y2DGA1"/>
<sequence>MYWYTSKKAAVAAILAGGCGVAFSPYANALPATFHRRAVGQSIADLVIAVKDFLKDANAYDPSVPDKCKLTLRTTSGANCESYINCEENDQIGHSMPGWNVCYLGGRQFFTDPDLGDFSVTFTKAGGVDGNTQDGQVLHHPVVQLAGFNDWEPIDIQAIVDEQGDRDEGKLCTFSHVTGTEQLQWVCGLPKNGARSAFGMSIIDEDVDKDGYTPGWCVAKVNQYQKNEYGNGGTYAFDVIIYDASGDQIGSLSKANVDGNGDLAMYSKLPATLLIHVGDTDDDPVSFAYNGQSWTCDDTDGGDHACTLGNGQEYGYENGDREGYTGFTC</sequence>
<keyword evidence="2" id="KW-1185">Reference proteome</keyword>